<dbReference type="EMBL" id="JACHJG010000002">
    <property type="protein sequence ID" value="MBB4885500.1"/>
    <property type="molecule type" value="Genomic_DNA"/>
</dbReference>
<protein>
    <recommendedName>
        <fullName evidence="3">DUF3291 domain-containing protein</fullName>
    </recommendedName>
</protein>
<keyword evidence="2" id="KW-1185">Reference proteome</keyword>
<dbReference type="Proteomes" id="UP000556436">
    <property type="component" value="Unassembled WGS sequence"/>
</dbReference>
<dbReference type="AlphaFoldDB" id="A0A7W7PEB8"/>
<evidence type="ECO:0000313" key="1">
    <source>
        <dbReference type="EMBL" id="MBB4885500.1"/>
    </source>
</evidence>
<organism evidence="1 2">
    <name type="scientific">Streptomyces netropsis</name>
    <name type="common">Streptoverticillium netropsis</name>
    <dbReference type="NCBI Taxonomy" id="55404"/>
    <lineage>
        <taxon>Bacteria</taxon>
        <taxon>Bacillati</taxon>
        <taxon>Actinomycetota</taxon>
        <taxon>Actinomycetes</taxon>
        <taxon>Kitasatosporales</taxon>
        <taxon>Streptomycetaceae</taxon>
        <taxon>Streptomyces</taxon>
    </lineage>
</organism>
<accession>A0A7W7PEB8</accession>
<proteinExistence type="predicted"/>
<sequence>MPTLRWTPPKHPRPQGRALGASLIAQPLKGVFWTLSAWEDRATLYGYAKAEPIAAS</sequence>
<evidence type="ECO:0008006" key="3">
    <source>
        <dbReference type="Google" id="ProtNLM"/>
    </source>
</evidence>
<reference evidence="1 2" key="1">
    <citation type="submission" date="2020-08" db="EMBL/GenBank/DDBJ databases">
        <title>Genomic Encyclopedia of Type Strains, Phase III (KMG-III): the genomes of soil and plant-associated and newly described type strains.</title>
        <authorList>
            <person name="Whitman W."/>
        </authorList>
    </citation>
    <scope>NUCLEOTIDE SEQUENCE [LARGE SCALE GENOMIC DNA]</scope>
    <source>
        <strain evidence="1 2">CECT 3265</strain>
    </source>
</reference>
<gene>
    <name evidence="1" type="ORF">FHS38_001528</name>
</gene>
<evidence type="ECO:0000313" key="2">
    <source>
        <dbReference type="Proteomes" id="UP000556436"/>
    </source>
</evidence>
<comment type="caution">
    <text evidence="1">The sequence shown here is derived from an EMBL/GenBank/DDBJ whole genome shotgun (WGS) entry which is preliminary data.</text>
</comment>
<name>A0A7W7PEB8_STRNE</name>
<dbReference type="RefSeq" id="WP_184732062.1">
    <property type="nucleotide sequence ID" value="NZ_BMRW01000011.1"/>
</dbReference>